<dbReference type="EnsemblMetazoa" id="G12880.5">
    <property type="protein sequence ID" value="G12880.5:cds"/>
    <property type="gene ID" value="G12880"/>
</dbReference>
<feature type="compositionally biased region" description="Low complexity" evidence="1">
    <location>
        <begin position="181"/>
        <end position="193"/>
    </location>
</feature>
<keyword evidence="2" id="KW-0812">Transmembrane</keyword>
<accession>A0A8W8I8A9</accession>
<evidence type="ECO:0000256" key="1">
    <source>
        <dbReference type="SAM" id="MobiDB-lite"/>
    </source>
</evidence>
<keyword evidence="4" id="KW-1185">Reference proteome</keyword>
<feature type="compositionally biased region" description="Polar residues" evidence="1">
    <location>
        <begin position="165"/>
        <end position="180"/>
    </location>
</feature>
<feature type="region of interest" description="Disordered" evidence="1">
    <location>
        <begin position="158"/>
        <end position="198"/>
    </location>
</feature>
<evidence type="ECO:0000313" key="4">
    <source>
        <dbReference type="Proteomes" id="UP000005408"/>
    </source>
</evidence>
<keyword evidence="2" id="KW-1133">Transmembrane helix</keyword>
<evidence type="ECO:0000256" key="2">
    <source>
        <dbReference type="SAM" id="Phobius"/>
    </source>
</evidence>
<feature type="region of interest" description="Disordered" evidence="1">
    <location>
        <begin position="86"/>
        <end position="131"/>
    </location>
</feature>
<reference evidence="3" key="1">
    <citation type="submission" date="2022-08" db="UniProtKB">
        <authorList>
            <consortium name="EnsemblMetazoa"/>
        </authorList>
    </citation>
    <scope>IDENTIFICATION</scope>
    <source>
        <strain evidence="3">05x7-T-G4-1.051#20</strain>
    </source>
</reference>
<feature type="compositionally biased region" description="Polar residues" evidence="1">
    <location>
        <begin position="119"/>
        <end position="131"/>
    </location>
</feature>
<dbReference type="OrthoDB" id="6156511at2759"/>
<protein>
    <submittedName>
        <fullName evidence="3">Uncharacterized protein</fullName>
    </submittedName>
</protein>
<keyword evidence="2" id="KW-0472">Membrane</keyword>
<feature type="compositionally biased region" description="Polar residues" evidence="1">
    <location>
        <begin position="86"/>
        <end position="112"/>
    </location>
</feature>
<dbReference type="OMA" id="TNINCTE"/>
<dbReference type="AlphaFoldDB" id="A0A8W8I8A9"/>
<evidence type="ECO:0000313" key="3">
    <source>
        <dbReference type="EnsemblMetazoa" id="G12880.5:cds"/>
    </source>
</evidence>
<feature type="transmembrane region" description="Helical" evidence="2">
    <location>
        <begin position="12"/>
        <end position="34"/>
    </location>
</feature>
<dbReference type="Proteomes" id="UP000005408">
    <property type="component" value="Unassembled WGS sequence"/>
</dbReference>
<organism evidence="3 4">
    <name type="scientific">Magallana gigas</name>
    <name type="common">Pacific oyster</name>
    <name type="synonym">Crassostrea gigas</name>
    <dbReference type="NCBI Taxonomy" id="29159"/>
    <lineage>
        <taxon>Eukaryota</taxon>
        <taxon>Metazoa</taxon>
        <taxon>Spiralia</taxon>
        <taxon>Lophotrochozoa</taxon>
        <taxon>Mollusca</taxon>
        <taxon>Bivalvia</taxon>
        <taxon>Autobranchia</taxon>
        <taxon>Pteriomorphia</taxon>
        <taxon>Ostreida</taxon>
        <taxon>Ostreoidea</taxon>
        <taxon>Ostreidae</taxon>
        <taxon>Magallana</taxon>
    </lineage>
</organism>
<sequence>MAAMLAKDFAAIFFIVLFGGLFIFICIISAIKAVRDRRKIKKFIKAKEEALRAVRLKRQAYINMGQIDESPKHVVSDKNKENVSFQYKETESQKSNNEKSPCGPTSINNSRSPPKYEKTSTNLNNAGNSPQNSVYSIDTSLRHIASMESLTDGVMKSFEDRHGPTIQNNNKSSVSDNLQRSPPRSVSSSSPGSANMTLPEDYVNATKTLRRYSYQVACREPNIEKAAPQFAKSDVIIKTYRNNNVAFENVAYNCDRNP</sequence>
<name>A0A8W8I8A9_MAGGI</name>
<proteinExistence type="predicted"/>